<proteinExistence type="predicted"/>
<keyword evidence="3" id="KW-1185">Reference proteome</keyword>
<gene>
    <name evidence="2" type="ORF">A4U43_C05F6060</name>
</gene>
<name>A0A5P1EQB3_ASPOF</name>
<feature type="region of interest" description="Disordered" evidence="1">
    <location>
        <begin position="61"/>
        <end position="95"/>
    </location>
</feature>
<feature type="compositionally biased region" description="Basic and acidic residues" evidence="1">
    <location>
        <begin position="10"/>
        <end position="29"/>
    </location>
</feature>
<dbReference type="EMBL" id="CM007385">
    <property type="protein sequence ID" value="ONK67994.1"/>
    <property type="molecule type" value="Genomic_DNA"/>
</dbReference>
<evidence type="ECO:0000256" key="1">
    <source>
        <dbReference type="SAM" id="MobiDB-lite"/>
    </source>
</evidence>
<evidence type="ECO:0000313" key="2">
    <source>
        <dbReference type="EMBL" id="ONK67994.1"/>
    </source>
</evidence>
<protein>
    <submittedName>
        <fullName evidence="2">Uncharacterized protein</fullName>
    </submittedName>
</protein>
<dbReference type="Gramene" id="ONK67994">
    <property type="protein sequence ID" value="ONK67994"/>
    <property type="gene ID" value="A4U43_C05F6060"/>
</dbReference>
<feature type="region of interest" description="Disordered" evidence="1">
    <location>
        <begin position="1"/>
        <end position="39"/>
    </location>
</feature>
<reference evidence="3" key="1">
    <citation type="journal article" date="2017" name="Nat. Commun.">
        <title>The asparagus genome sheds light on the origin and evolution of a young Y chromosome.</title>
        <authorList>
            <person name="Harkess A."/>
            <person name="Zhou J."/>
            <person name="Xu C."/>
            <person name="Bowers J.E."/>
            <person name="Van der Hulst R."/>
            <person name="Ayyampalayam S."/>
            <person name="Mercati F."/>
            <person name="Riccardi P."/>
            <person name="McKain M.R."/>
            <person name="Kakrana A."/>
            <person name="Tang H."/>
            <person name="Ray J."/>
            <person name="Groenendijk J."/>
            <person name="Arikit S."/>
            <person name="Mathioni S.M."/>
            <person name="Nakano M."/>
            <person name="Shan H."/>
            <person name="Telgmann-Rauber A."/>
            <person name="Kanno A."/>
            <person name="Yue Z."/>
            <person name="Chen H."/>
            <person name="Li W."/>
            <person name="Chen Y."/>
            <person name="Xu X."/>
            <person name="Zhang Y."/>
            <person name="Luo S."/>
            <person name="Chen H."/>
            <person name="Gao J."/>
            <person name="Mao Z."/>
            <person name="Pires J.C."/>
            <person name="Luo M."/>
            <person name="Kudrna D."/>
            <person name="Wing R.A."/>
            <person name="Meyers B.C."/>
            <person name="Yi K."/>
            <person name="Kong H."/>
            <person name="Lavrijsen P."/>
            <person name="Sunseri F."/>
            <person name="Falavigna A."/>
            <person name="Ye Y."/>
            <person name="Leebens-Mack J.H."/>
            <person name="Chen G."/>
        </authorList>
    </citation>
    <scope>NUCLEOTIDE SEQUENCE [LARGE SCALE GENOMIC DNA]</scope>
    <source>
        <strain evidence="3">cv. DH0086</strain>
    </source>
</reference>
<evidence type="ECO:0000313" key="3">
    <source>
        <dbReference type="Proteomes" id="UP000243459"/>
    </source>
</evidence>
<feature type="compositionally biased region" description="Basic and acidic residues" evidence="1">
    <location>
        <begin position="72"/>
        <end position="95"/>
    </location>
</feature>
<feature type="compositionally biased region" description="Polar residues" evidence="1">
    <location>
        <begin position="61"/>
        <end position="71"/>
    </location>
</feature>
<dbReference type="AlphaFoldDB" id="A0A5P1EQB3"/>
<sequence>MWWSLSLSKDLVERSKSRQRMGEEPEASHKGSATKPQKCLRLDLVPEDVEEITANVTEITAQLVGPSSTTAKAERSEKKRGDTKEGRQPEPLWKH</sequence>
<dbReference type="Proteomes" id="UP000243459">
    <property type="component" value="Chromosome 5"/>
</dbReference>
<accession>A0A5P1EQB3</accession>
<organism evidence="2 3">
    <name type="scientific">Asparagus officinalis</name>
    <name type="common">Garden asparagus</name>
    <dbReference type="NCBI Taxonomy" id="4686"/>
    <lineage>
        <taxon>Eukaryota</taxon>
        <taxon>Viridiplantae</taxon>
        <taxon>Streptophyta</taxon>
        <taxon>Embryophyta</taxon>
        <taxon>Tracheophyta</taxon>
        <taxon>Spermatophyta</taxon>
        <taxon>Magnoliopsida</taxon>
        <taxon>Liliopsida</taxon>
        <taxon>Asparagales</taxon>
        <taxon>Asparagaceae</taxon>
        <taxon>Asparagoideae</taxon>
        <taxon>Asparagus</taxon>
    </lineage>
</organism>